<feature type="region of interest" description="Disordered" evidence="3">
    <location>
        <begin position="779"/>
        <end position="856"/>
    </location>
</feature>
<feature type="compositionally biased region" description="Polar residues" evidence="3">
    <location>
        <begin position="2435"/>
        <end position="2457"/>
    </location>
</feature>
<dbReference type="InterPro" id="IPR047881">
    <property type="entry name" value="LktA_repeat"/>
</dbReference>
<dbReference type="NCBIfam" id="NF012209">
    <property type="entry name" value="LEPR-8K"/>
    <property type="match status" value="1"/>
</dbReference>
<dbReference type="SUPFAM" id="SSF51120">
    <property type="entry name" value="beta-Roll"/>
    <property type="match status" value="3"/>
</dbReference>
<dbReference type="SUPFAM" id="SSF82171">
    <property type="entry name" value="DPP6 N-terminal domain-like"/>
    <property type="match status" value="1"/>
</dbReference>
<dbReference type="Gene3D" id="2.60.120.260">
    <property type="entry name" value="Galactose-binding domain-like"/>
    <property type="match status" value="1"/>
</dbReference>
<dbReference type="SUPFAM" id="SSF51126">
    <property type="entry name" value="Pectin lyase-like"/>
    <property type="match status" value="5"/>
</dbReference>
<feature type="region of interest" description="Disordered" evidence="3">
    <location>
        <begin position="437"/>
        <end position="463"/>
    </location>
</feature>
<feature type="compositionally biased region" description="Low complexity" evidence="3">
    <location>
        <begin position="11"/>
        <end position="27"/>
    </location>
</feature>
<dbReference type="InterPro" id="IPR012334">
    <property type="entry name" value="Pectin_lyas_fold"/>
</dbReference>
<feature type="region of interest" description="Disordered" evidence="3">
    <location>
        <begin position="2435"/>
        <end position="2486"/>
    </location>
</feature>
<dbReference type="InterPro" id="IPR011050">
    <property type="entry name" value="Pectin_lyase_fold/virulence"/>
</dbReference>
<dbReference type="InterPro" id="IPR001343">
    <property type="entry name" value="Hemolysn_Ca-bd"/>
</dbReference>
<evidence type="ECO:0000256" key="1">
    <source>
        <dbReference type="ARBA" id="ARBA00022737"/>
    </source>
</evidence>
<dbReference type="InterPro" id="IPR006626">
    <property type="entry name" value="PbH1"/>
</dbReference>
<dbReference type="PRINTS" id="PR00313">
    <property type="entry name" value="CABNDNGRPT"/>
</dbReference>
<dbReference type="InterPro" id="IPR053786">
    <property type="entry name" value="LEPRxLL_CS"/>
</dbReference>
<feature type="non-terminal residue" evidence="5">
    <location>
        <position position="6972"/>
    </location>
</feature>
<evidence type="ECO:0000256" key="3">
    <source>
        <dbReference type="SAM" id="MobiDB-lite"/>
    </source>
</evidence>
<dbReference type="InterPro" id="IPR039448">
    <property type="entry name" value="Beta_helix"/>
</dbReference>
<dbReference type="PROSITE" id="PS00330">
    <property type="entry name" value="HEMOLYSIN_CALCIUM"/>
    <property type="match status" value="2"/>
</dbReference>
<feature type="compositionally biased region" description="Polar residues" evidence="3">
    <location>
        <begin position="2476"/>
        <end position="2486"/>
    </location>
</feature>
<feature type="compositionally biased region" description="Low complexity" evidence="3">
    <location>
        <begin position="779"/>
        <end position="797"/>
    </location>
</feature>
<proteinExistence type="predicted"/>
<feature type="compositionally biased region" description="Low complexity" evidence="3">
    <location>
        <begin position="439"/>
        <end position="462"/>
    </location>
</feature>
<feature type="domain" description="Carbohydrate-binding/sugar hydrolysis" evidence="4">
    <location>
        <begin position="5245"/>
        <end position="5408"/>
    </location>
</feature>
<evidence type="ECO:0000256" key="2">
    <source>
        <dbReference type="ARBA" id="ARBA00022837"/>
    </source>
</evidence>
<feature type="domain" description="Carbohydrate-binding/sugar hydrolysis" evidence="4">
    <location>
        <begin position="6095"/>
        <end position="6252"/>
    </location>
</feature>
<feature type="domain" description="Carbohydrate-binding/sugar hydrolysis" evidence="4">
    <location>
        <begin position="6748"/>
        <end position="6896"/>
    </location>
</feature>
<feature type="region of interest" description="Disordered" evidence="3">
    <location>
        <begin position="5954"/>
        <end position="5973"/>
    </location>
</feature>
<dbReference type="Pfam" id="PF13229">
    <property type="entry name" value="Beta_helix"/>
    <property type="match status" value="3"/>
</dbReference>
<dbReference type="InterPro" id="IPR018511">
    <property type="entry name" value="Hemolysin-typ_Ca-bd_CS"/>
</dbReference>
<keyword evidence="6" id="KW-1185">Reference proteome</keyword>
<feature type="compositionally biased region" description="Basic and acidic residues" evidence="3">
    <location>
        <begin position="1203"/>
        <end position="1213"/>
    </location>
</feature>
<protein>
    <submittedName>
        <fullName evidence="5">Right-handed parallel beta-helix repeat-containing protein</fullName>
    </submittedName>
</protein>
<dbReference type="EMBL" id="JANIBM010000002">
    <property type="protein sequence ID" value="MCQ8180117.1"/>
    <property type="molecule type" value="Genomic_DNA"/>
</dbReference>
<dbReference type="InterPro" id="IPR006633">
    <property type="entry name" value="Carb-bd_sugar_hydrolysis-dom"/>
</dbReference>
<name>A0ABT1UDB1_9GAMM</name>
<dbReference type="SMART" id="SM00710">
    <property type="entry name" value="PbH1"/>
    <property type="match status" value="24"/>
</dbReference>
<feature type="region of interest" description="Disordered" evidence="3">
    <location>
        <begin position="1196"/>
        <end position="1249"/>
    </location>
</feature>
<comment type="caution">
    <text evidence="5">The sequence shown here is derived from an EMBL/GenBank/DDBJ whole genome shotgun (WGS) entry which is preliminary data.</text>
</comment>
<dbReference type="Pfam" id="PF00353">
    <property type="entry name" value="HemolysinCabind"/>
    <property type="match status" value="7"/>
</dbReference>
<dbReference type="NCBIfam" id="NF012206">
    <property type="entry name" value="LktA_tand_53"/>
    <property type="match status" value="7"/>
</dbReference>
<evidence type="ECO:0000313" key="6">
    <source>
        <dbReference type="Proteomes" id="UP001524569"/>
    </source>
</evidence>
<feature type="region of interest" description="Disordered" evidence="3">
    <location>
        <begin position="1"/>
        <end position="27"/>
    </location>
</feature>
<keyword evidence="1" id="KW-0677">Repeat</keyword>
<sequence>MAKKTKKKPSNQVDQQPPVNNPQQPDQLAASPLARLLNYFRPAPADTLPRKRPVVETLEQRLLLSTSPLPQPAFNTTLSYTALPTGPTDAVLQIVDTGGPNLTLQLLNGGSVVGQELLDENIRVAFTGSAFNDKLTVNLNYTDSDGNPAFSPFAIKIDFDGGTDIPALSDDQLLIQSSGPHTYQSGGLFVSSTDDIQVGGVLRSVGDIDLQSAEKIDVLAGANLNARDLRLAAVASSTGGILGTDIQANANTGVNLFGATLSGRNIGIDAQSTVTLDSEDTELFGGQVKIGAVDANASAGIAFSGANTLTATGTLNLDASSSVTSKLAAAPDSSSNQSDKDAAVAISHVNSSASIRIGGSSVLTATGALNIAANNSVNALTHADGGAGGSSGTALGGTVAVAVIGGDTKADIADSASLSGSSLNLTANALRTIDTQAKSTQGGATSGSTQTTGQQTLQQQDAKTSDGSLGLAAAVAVTNVTGDSSIEISTSGTLSAGSAMAFNAGSTLAAPNGGITTLADGSNTSDNGTGIGAAAAINTANVTSRVRFSGATTLNAPGGVNAQATLVSSGFGAQATAGAGASGVGVAGALAINVGVTKAEAVLGATANLTLSGNTSLSLKSQTTTTDIAKAYSKTDAGDNSVGVGASVAINVSDTISRSIADTSSRLAGAGNLVFDAKSNNTVTTEVKGGAAGGNAISPAAAITVATSDTLAEVRSASQNLAAQSLIINADHTGNATTTAEGAAKGSNVGVGMALSFASAVDTTRALLDRSATLGGAVTVSAKSKQASTSTAKASVKGGKEDDGTQDGKVDQQTGAQRGVGDSVAAGKGARNSSSAAANPKAETANTDSTGQSSSDSISVAGAVALNIAGSTVQASTGVNRIINATGSVAITATANLDAGAIADGSAVSDSGSVGVGAAVAINVGTVNNEARIGSGGNITAGGLTLEAKTGGNEATPEHTLTAKATSGAGSDKVGVAGSFALNVANINTVAHMPGFASATLNGGELRVRAENTTRTDGQALPENNGAQGGSVGVGASVALNVVNTKTEASIADGAGLNGTAGNVLIEAVGAHNVKTVGKNGAGAGASGSGDGVGVGAGVALAIVDHDKIAYLGAGNLTTDTLNANGSVTIRSAHASAAQTEAGGDGAGGSVGVGASVGINILSDDIRAQALRSVAAGGAISVESQIAAGNVNTVTASAQGNKSEGRKADDEANHQVNNNPNNGGDKSVPKAQDGVSEGNQKSDSESSNKSADVGVAAAIGVSYAVVDNLAEVGSGVSLVSSGGAVRVSAFADVDGTVLATGTAVDLQTQTNVGAAVGVNVADVESRARTGSNAVLSGSNVTVEARHADGQRAEFKTWALAAGGGKDYGVAGSVAVNRVSYVTEAAVGAGATLTASNNANVLAYNEIGLQGLAGSAGYGKKAGVGISVAVSIVNPTTTASVGDGAHIDAAGDTTIRARGAINPLAIPLGEDIPLLPDSIDATSVAAGVGGSDSGPGVAGSIVVNVFTDNTTASVGRNVLINQNVAAPQAGQDITVEAQDLTRIVSVAGGLAASFDSSSAAVGAGVDVGVLTKTTRATVGRGSQLKARNDITVHANDGEDIISVAASVAVSSNVAASPSVSVYVVNTTTRAETENGASILQPGTTLDAGGKVAVRAEGTLDFVPVAGTLAIGTGSAGVGISNTTVVHNDTVEARIGDRATLRAGGGAEVVANSYEDLVTIAAAGSGGSSAGIAGSVAVNVLTENTFARIGNGVVFDVTPPGLSLATPDVRVEADANTDIVAVGGAAGYGGSAGVTAGVVVNKLAKNTEALIGSAASGDVRGDIQVLSDSAENLVSVAASMGVGSGAGIGGSVGVLVANVTTRAFIGDDPDDAVASFGAGNLHARGSIQVAANDILDNINVAGALSAGGSAGIGAAVGVPVVSKRVEAFIGAGANVTGDGQSALTVDTGGFAIGYETGLGDKPGNVDVQGGRKPTRNDARFAPPDLGNMVDANQDDNPDGMLDSNGDGVDDRAGDPMYSGLRVAGLEKQSGFSGVSVTATNRDSVSNFVMVGGISGGVSVAVGAAVNVFDSTARAYIGNGAAVNADQSGAVAGQQVKVGAGNDFYHLQVAGALAIAPYAGIAPAVGVSVNNLTTEAFIGAGATVKAADDVLVDARAAENYLLIGVAVGGGIAGIGGAVTVPVINDTTNAYIGNGATVVAGGDVAVTSRDDTKILAVSGAGGFGLAGVGASVGVMSMTKSTNAWIGNGADVQANAFGSGVSGILDGSANGTASFNTGTARGVVVQALSNENVTHIAIAAGGGVVGVAGGVAVTLIDSDTRAWIDNNALVNGHNNPLTTSSAQGVTVRAGNRVDTFSFAGGLAGGLVGIAGAVDVGSIKNDTAAFIRGGAQVNARNHVVVGAHHLDENDGFTISAAGGFVGGAAAVSVWSLGTPLSANYQNSQGQTGSAFSANGSNPQNQAADQGGARTGDVGNTVGGFSQGNVNDGRTSANERMAGIGKSAQTTLSSRGPSGTSLRNLIASNAVPSGTQAYIENGAAVTADGNIVVEAKDVTDASFLVGGGGGGFVGIGAAIGVLNIANNARASAGGTLRAGGQIRVNGELVEDVGQTSFAFGGGFVGLGASVSVITDKSTNHAFIADGATVDNAAAINILASTNQSFDIDTDGATVGAVAVGASFSKVAVGNDNATDTYAGIGANTRIGQGSGSVGAINVQAASRIHVTQNTFAMSGGVVGLTFNFAFADVTPDVRATIGDGSKINSNAGIKVLAGTDHNAKVEVFGLSVGGLAGGLSLARANLDASVAARASGEITADSLAVGAGHNVDPASMQAIHQVAGGGVRGAYATAEAPAVGIATAQASLANALATADVSAAIGAGAVFNIAGSVSVRADGVNQAKAKGRSISVSLVGMGLLNATATASGDDKATVGGGARIKAGSLALQANGIDHADADNDSTDISGLGNIGFSIASATVDPSVGARVGEGANLDITGNLTLRAAAVTDGDATARRTGLSFGGDFGMIKGNATVTPDVAAMIDSSAANPTLVKAGAVDIQATHGSPVAMSDGTLASVDTNADLLTTSAPHGLKTGDRITYTTNGNPAIGGLVADRSYGVIVLNDTVVKLGNPFVAENVNDAFDTIRFSTQHGLQTGDRLEYGHLFGGGATAIGGLNNGSSYYVRVIDSLTVKLGTSLAQVTQGLKSFQVSAVDAASNVFALANHGFSNNQAVTYRAPRTASFNGYAVDDAAEKIAIGPAPNGNDFQTGDRVTYTVSGVDGRAPVAIGGLGNGGSYYVYRVDAETVKLSAAAIKNDGTDVFINLTRSSGADQSLHKLTRFGEKAITGLEDGRTYYVKTIDANQFQLAASAGGAAIDVNTTGVAGVQYIGVEGIDLSGGGVQGQHYLAIDLSGGLSGNQRLAGAGGLIATPDQYGINGISYANGIGPSFALLISGVGAHAGVDVKPDVDAGTGDGARITASGDVNIKGLAYGNTESYAGATTGAFLGSLGFSGVRMNLQQNTLANVGAGSAIEAGGNIAVWAENQHTAFGTSFAGGGAAGISVTGAKAVVEALPVTLANIGSGANLHAKGNIDISSRMGAKGAIKADSYAYAGLGSGGSAESFWSIGGAANDFSSAPINTTVNLDPNSNIRADKDLTLYALVADVDIATRTESSAGSIFYSDPDAESRTLINSIALITAKAGAQAIGVNNFDAVARHHNVGMYTRAYAEGGSAFGAPDADAWGIQRNLSRIITDAGSAFGSKDLKVEASIYSPRNQVYQAAPGFSLNVFDDRGDVHPEYSFNRHITFNGDVILLSAPTPELLVDANGNIAVAEGVNAVDEGSRIVVNNLSNNGNAGKAVFDVAPMNVNGNPIFGTIDGNQGTVRVRHTWETVQLTNLSSKDLWVNAIDPVDRSGRAKVAINADDNQYRFDIAHEFAPTVIDIANLGLAGAPAIVLNGLIDNPIGVTRVVNTRGDVLGSNTGKIRSNKTELQAAGNIGQNPPVVLGSTSFGRLDLELVQSAGRATDLNTQSGGYQSLRLRGLDRDPAGGLFELNLGTLQAGSDIDLLVLPTLEQLVVANAPAGYLVDVSEYQPTYDQVYGNSDPDTAPFATTTTAYVDHYKPDGSGPDFVAPVNIFGTGNTQVDTHLRVGLMKAGGNINVVANYGATRIDITANTNLTGLGRIDVFTNGNVILTETEGNLRAGTITSTQHDVVLTAAAGIVDAQGDAGADVLGNNITLTAQAGAIGSFLNDLELDTAYSAAGELTAHATSDVYIQEMSGSLVVNQAVATAGDLRLTTKDGAATGEDIIVAAGKLVSALAGSVTLQSGDSLLLNGGVLALTNLLFNVDHRNADRGVGGNVSLRNATLAGSALRLRGDEDDDLLDADGVAIAVVAYGYAGADQIYGGVLADDLYGGDGADYISGGNGDDLIVAGGGIGDVLLGGSGDDLIYGSPDGSDSDPNFADAVRFGDYIDGGAGADRIYALGGADDILGGDGADWIDAGAGGDRVQGGAGADLIYGHLGNDLIYGFATVSDGDDNALDQLYGEWGDDQVVGGGGDDYIDGGYGNDVLTGNAGNDRLLAGYGLNTLNGGDGNDLLYGSDDGADNLNGNAGDDRIWGYAGNDTIDAGSGEDMVDGGDGDDLIFGGAGSDVLLGGADHDTLYGHSLSGAGDDNAVDWLYGDFGTGGNEAGSGRDRLFGQGGNDLLYGEGNDDLIEGSAGFNQSETSGGAGNLIDFGNAGDNAGFAAPATTAAPVLKTVDYSNIRAAASLPDYAVQRGRWADLAGAAGEDGLSGSGGLSTDPAIAVAASGAQFIAWTDTRSGNPQILVAQLVGGAWVQLGGSASGDALGAGVSKTVAEAARPSIAIDGSGAPVVAWTAEHNGQRDIRVARWNSASGAWEALGNSLAEAGISATGSAGAAKLVSTANGPVVAWLDGSPGAQRLYARTFVGGVWQESAAGSASGNGIAGGTLSADVRDLALASDGTRVAVAWSEMVSGVRQIYLRELSGGAWNALSGSASGSGVSGIADPDLAGSISHNAMPSLSYFNGQLFAAWQTHSDQGAAVAVAAFATTPARTLAIVDTIAAPELPTSPSLSAGGDALRLLWVRQPLDNQPTDLYAMRYNGSHFVAELPGEASPGGISRSGGIATQLAAATDALGRTSVAWLDASSGQPEIHARGMSATVNRTFYANSVSGIQAILDGNALGAGDFIVVNGVVTGDVAIAAADAGVAIVGAPGSRIVGAVTVAAGANNVLLQGLDISGAVTVQGANGFTLTESKAGAVTLQGGANAQITANQIGGNLTLQGAVNNALIDSNRVNASVGLDIQAGATVSNLAVSRNSFQGTTGIALNAAASGRIRDNSISASATGLNIAATFSGLIDGNRIANAGVGVRYDAAAALAGNTISNNTVGIRTTVAGTAEGLGFVAGSGVNDLLGNATGIQAVAAQFQQQHVRGGNVGVTGSGIIGGTSLDLANLIEGATTGIANFNGTVQYSRISGNGVGIDVTATMSGLKVWHNLIYRNATAALRITGANDIRIYHNTFYAPSGDNIRIQGASANIEIQGNILWAESGYDIYVANDSQAGFYSDYNNLYKTGTGKLVYWTKDFSDVLDWQADVARYDLHSIGATVVNPKWAEPRFVDRAADDYRLYDVVAGLRFTSPDVDASNVLIDQAVPPHYLNLINNSGFEAGLTGWTVNNGGAVKTGSPAAYEGNQYFNAGNIEQGFAEQSINLLNAGFTVQQIDSGLLDLAFGGRVRAAAEAPRDAGSVSLIFLDAAGNELRRQDVEAQNTADRWELVGARVTAPVGARFAVLRFAADRNSGSSADVWFDTGFVYRVADSYVANLGAYGAGTHEAATTTAPRIELRFPDMYTDWEKNEPVAIRWETLNNLANSSVRIDLLQDTADGPRLLTNIIASTPDDGNFIWIPANSGIDFGTKGLRIQVSLVNAPAVIDRSQETFSVPEDGQNYYVDDQSNVGDAYTPGAVGDNRNTGKTAATPKPNPVNVFRAYDLKAGDTLYIDTGDYPMIDPIAVSGTADVSLVAGPGMGRDEGFTITGPADTSLIAKLFPAIPGDRSRALIDLNDADFVSVNHLTLQNAQRGLYVHDGSDSFSASYLTASGHAQQGISIATASQFGDLDHLTSFNNQAGGVVVSGNIRSLTNSVAYANTGDGFNVSGGIELARDNVAYNNSDWGFEFSQPGAAAIIRNQSYNNRAGIYVSNSSAGIARIGDDDLAAGNGNLVYSNRDGGIYAYYGALVAGNTVYGHLTSSAWGIYGYSNVTSRSNVVYGNTQGIYAWFGSVETNRVYANNADGVRTENSDVVGNVIYSNAVGLRVSQNYNTPRSGRNNLIYANTQAGALLSGDRFTFINNTVVQPLGDAVRVSDASNTGLFNNIIGADTGYTISVASNSQVGFQADYNLFLPRSSGVFGQWQGIDRANLTAWRSASFTDANSLVADPDFADANGADNQLGYVDPVQDGRDDDFHESSAYGGFAGGSGLAPVRSTTTNLPVMVGASAFTAAVQSPAIDRGRAGDAYANEPAPNGGYINIGAYGNTAQAGRSPAQYVTVLSPNGGERVGQDSTVEIRWRSFGFGGNVNIEYRGGSATAFTTLASGEANDGSFNWAVTAGMFSAGNDYQIRITSVDVPAIADSSDSLFSVIAPITYYYVNDNSLAGDEYTSAIGNDANDGLSPDQPKASIRAILDTYDLKPGDVVLVDAGLYTLGTNIFVTAQDSGVTIRGAENHETRLDRGNKNTGAYVFELQGADDVSLEQLSITGGYGGIQAANGQDSDHLSVIDSRIWNNNYAISVDTSNDFFVLSGSVVEYSNNRGVYINGSDALIEGNEIARNSGWGVDISGARGRVLNNSVYANSSGGINASVNNGWGNRIVVQGNRAFDNGNGTNIAGYYTTEVRGNEVWGANYGITVYYGAQAMDNRAWGNTTGLYAYSGSLLQDNRTWANGTGITLYYSSTAQGNRVYGNSGAGVYVATYDNLVANNVIEANG</sequence>
<dbReference type="RefSeq" id="WP_256609493.1">
    <property type="nucleotide sequence ID" value="NZ_JANIBM010000002.1"/>
</dbReference>
<feature type="region of interest" description="Disordered" evidence="3">
    <location>
        <begin position="1960"/>
        <end position="1983"/>
    </location>
</feature>
<organism evidence="5 6">
    <name type="scientific">Methylomonas aurea</name>
    <dbReference type="NCBI Taxonomy" id="2952224"/>
    <lineage>
        <taxon>Bacteria</taxon>
        <taxon>Pseudomonadati</taxon>
        <taxon>Pseudomonadota</taxon>
        <taxon>Gammaproteobacteria</taxon>
        <taxon>Methylococcales</taxon>
        <taxon>Methylococcaceae</taxon>
        <taxon>Methylomonas</taxon>
    </lineage>
</organism>
<gene>
    <name evidence="5" type="ORF">NP603_03255</name>
</gene>
<reference evidence="5 6" key="1">
    <citation type="submission" date="2022-07" db="EMBL/GenBank/DDBJ databases">
        <title>Methylomonas rivi sp. nov., Methylomonas rosea sp. nov., Methylomonas aureus sp. nov. and Methylomonas subterranea sp. nov., four novel methanotrophs isolated from a freshwater creek and the deep terrestrial subsurface.</title>
        <authorList>
            <person name="Abin C."/>
            <person name="Sankaranarayanan K."/>
            <person name="Garner C."/>
            <person name="Sindelar R."/>
            <person name="Kotary K."/>
            <person name="Garner R."/>
            <person name="Barclay S."/>
            <person name="Lawson P."/>
            <person name="Krumholz L."/>
        </authorList>
    </citation>
    <scope>NUCLEOTIDE SEQUENCE [LARGE SCALE GENOMIC DNA]</scope>
    <source>
        <strain evidence="5 6">SURF-1</strain>
    </source>
</reference>
<evidence type="ECO:0000313" key="5">
    <source>
        <dbReference type="EMBL" id="MCQ8180117.1"/>
    </source>
</evidence>
<dbReference type="Gene3D" id="2.160.20.10">
    <property type="entry name" value="Single-stranded right-handed beta-helix, Pectin lyase-like"/>
    <property type="match status" value="3"/>
</dbReference>
<dbReference type="SMART" id="SM00722">
    <property type="entry name" value="CASH"/>
    <property type="match status" value="3"/>
</dbReference>
<feature type="compositionally biased region" description="Low complexity" evidence="3">
    <location>
        <begin position="847"/>
        <end position="856"/>
    </location>
</feature>
<evidence type="ECO:0000259" key="4">
    <source>
        <dbReference type="SMART" id="SM00722"/>
    </source>
</evidence>
<keyword evidence="2" id="KW-0106">Calcium</keyword>
<dbReference type="Proteomes" id="UP001524569">
    <property type="component" value="Unassembled WGS sequence"/>
</dbReference>
<accession>A0ABT1UDB1</accession>
<feature type="compositionally biased region" description="Basic and acidic residues" evidence="3">
    <location>
        <begin position="798"/>
        <end position="810"/>
    </location>
</feature>
<dbReference type="InterPro" id="IPR011049">
    <property type="entry name" value="Serralysin-like_metalloprot_C"/>
</dbReference>